<evidence type="ECO:0000256" key="10">
    <source>
        <dbReference type="RuleBase" id="RU003983"/>
    </source>
</evidence>
<comment type="cofactor">
    <cofactor evidence="10">
        <name>Zn(2+)</name>
        <dbReference type="ChEBI" id="CHEBI:29105"/>
    </cofactor>
    <text evidence="10">Binds 1 zinc ion per subunit.</text>
</comment>
<dbReference type="RefSeq" id="WP_179920174.1">
    <property type="nucleotide sequence ID" value="NZ_CP058909.1"/>
</dbReference>
<dbReference type="OrthoDB" id="28389at2157"/>
<keyword evidence="4" id="KW-0479">Metal-binding</keyword>
<dbReference type="AlphaFoldDB" id="A0A7D5P8E7"/>
<evidence type="ECO:0000256" key="9">
    <source>
        <dbReference type="ARBA" id="ARBA00023136"/>
    </source>
</evidence>
<gene>
    <name evidence="13" type="ORF">HZS54_01300</name>
</gene>
<dbReference type="PANTHER" id="PTHR43221">
    <property type="entry name" value="PROTEASE HTPX"/>
    <property type="match status" value="1"/>
</dbReference>
<reference evidence="13 14" key="1">
    <citation type="submission" date="2020-07" db="EMBL/GenBank/DDBJ databases">
        <title>Halosimplex litoreum sp. nov. and Halosimplex rubrum sp. nov., isolated from different salt environments.</title>
        <authorList>
            <person name="Cui H."/>
        </authorList>
    </citation>
    <scope>NUCLEOTIDE SEQUENCE [LARGE SCALE GENOMIC DNA]</scope>
    <source>
        <strain evidence="13 14">R2</strain>
    </source>
</reference>
<dbReference type="GO" id="GO:0006508">
    <property type="term" value="P:proteolysis"/>
    <property type="evidence" value="ECO:0007669"/>
    <property type="project" value="UniProtKB-KW"/>
</dbReference>
<feature type="transmembrane region" description="Helical" evidence="11">
    <location>
        <begin position="182"/>
        <end position="207"/>
    </location>
</feature>
<dbReference type="Gene3D" id="3.30.2010.10">
    <property type="entry name" value="Metalloproteases ('zincins'), catalytic domain"/>
    <property type="match status" value="1"/>
</dbReference>
<dbReference type="InterPro" id="IPR001915">
    <property type="entry name" value="Peptidase_M48"/>
</dbReference>
<keyword evidence="1" id="KW-1003">Cell membrane</keyword>
<keyword evidence="8 10" id="KW-0482">Metalloprotease</keyword>
<evidence type="ECO:0000256" key="3">
    <source>
        <dbReference type="ARBA" id="ARBA00022692"/>
    </source>
</evidence>
<dbReference type="Pfam" id="PF01435">
    <property type="entry name" value="Peptidase_M48"/>
    <property type="match status" value="1"/>
</dbReference>
<evidence type="ECO:0000259" key="12">
    <source>
        <dbReference type="Pfam" id="PF01435"/>
    </source>
</evidence>
<keyword evidence="6 10" id="KW-0862">Zinc</keyword>
<keyword evidence="3 11" id="KW-0812">Transmembrane</keyword>
<dbReference type="PROSITE" id="PS51318">
    <property type="entry name" value="TAT"/>
    <property type="match status" value="1"/>
</dbReference>
<evidence type="ECO:0000256" key="5">
    <source>
        <dbReference type="ARBA" id="ARBA00022801"/>
    </source>
</evidence>
<feature type="domain" description="Peptidase M48" evidence="12">
    <location>
        <begin position="77"/>
        <end position="283"/>
    </location>
</feature>
<keyword evidence="7 11" id="KW-1133">Transmembrane helix</keyword>
<name>A0A7D5P8E7_9EURY</name>
<dbReference type="InterPro" id="IPR050083">
    <property type="entry name" value="HtpX_protease"/>
</dbReference>
<feature type="transmembrane region" description="Helical" evidence="11">
    <location>
        <begin position="39"/>
        <end position="58"/>
    </location>
</feature>
<dbReference type="KEGG" id="hpel:HZS54_01300"/>
<comment type="similarity">
    <text evidence="10">Belongs to the peptidase M48 family.</text>
</comment>
<protein>
    <submittedName>
        <fullName evidence="13">M48 family metalloprotease</fullName>
    </submittedName>
</protein>
<evidence type="ECO:0000256" key="7">
    <source>
        <dbReference type="ARBA" id="ARBA00022989"/>
    </source>
</evidence>
<evidence type="ECO:0000256" key="6">
    <source>
        <dbReference type="ARBA" id="ARBA00022833"/>
    </source>
</evidence>
<dbReference type="GO" id="GO:0046872">
    <property type="term" value="F:metal ion binding"/>
    <property type="evidence" value="ECO:0007669"/>
    <property type="project" value="UniProtKB-KW"/>
</dbReference>
<dbReference type="Proteomes" id="UP000509346">
    <property type="component" value="Chromosome"/>
</dbReference>
<dbReference type="EMBL" id="CP058909">
    <property type="protein sequence ID" value="QLH80345.1"/>
    <property type="molecule type" value="Genomic_DNA"/>
</dbReference>
<evidence type="ECO:0000313" key="14">
    <source>
        <dbReference type="Proteomes" id="UP000509346"/>
    </source>
</evidence>
<accession>A0A7D5P8E7</accession>
<sequence>MDWQTDSRLTRRMVLALALALLGYAALVGPVVWLLTPAGALVVCGLLLAILGVLVLEADRLAYLATRAVAIEREDHPELFDTVERLSRQADLPQPPVAVIPSDEPNAMSAGTGDRTVVCVTLGLLKELDDEQLEAVIAHELAHVKNGDSSVLTVAGFPATVALAMLSTALEGMDGKAILLGYFGVAAFLAILSLPLLLVSLPGTLVLSRYREYAADRGAVAITGKPVALAEALAELHGLPESPEEDMRSMAGFNAFCIVPSPSLGLPGTHPPTHERIRRLRELAAELERSA</sequence>
<keyword evidence="14" id="KW-1185">Reference proteome</keyword>
<dbReference type="CDD" id="cd07327">
    <property type="entry name" value="M48B_HtpX_like"/>
    <property type="match status" value="1"/>
</dbReference>
<evidence type="ECO:0000313" key="13">
    <source>
        <dbReference type="EMBL" id="QLH80345.1"/>
    </source>
</evidence>
<dbReference type="GeneID" id="56081183"/>
<evidence type="ECO:0000256" key="11">
    <source>
        <dbReference type="SAM" id="Phobius"/>
    </source>
</evidence>
<evidence type="ECO:0000256" key="8">
    <source>
        <dbReference type="ARBA" id="ARBA00023049"/>
    </source>
</evidence>
<organism evidence="13 14">
    <name type="scientific">Halosimplex pelagicum</name>
    <dbReference type="NCBI Taxonomy" id="869886"/>
    <lineage>
        <taxon>Archaea</taxon>
        <taxon>Methanobacteriati</taxon>
        <taxon>Methanobacteriota</taxon>
        <taxon>Stenosarchaea group</taxon>
        <taxon>Halobacteria</taxon>
        <taxon>Halobacteriales</taxon>
        <taxon>Haloarculaceae</taxon>
        <taxon>Halosimplex</taxon>
    </lineage>
</organism>
<evidence type="ECO:0000256" key="1">
    <source>
        <dbReference type="ARBA" id="ARBA00022475"/>
    </source>
</evidence>
<dbReference type="InterPro" id="IPR006311">
    <property type="entry name" value="TAT_signal"/>
</dbReference>
<keyword evidence="5 10" id="KW-0378">Hydrolase</keyword>
<proteinExistence type="inferred from homology"/>
<feature type="transmembrane region" description="Helical" evidence="11">
    <location>
        <begin position="151"/>
        <end position="170"/>
    </location>
</feature>
<dbReference type="PANTHER" id="PTHR43221:SF2">
    <property type="entry name" value="PROTEASE HTPX HOMOLOG"/>
    <property type="match status" value="1"/>
</dbReference>
<keyword evidence="9 11" id="KW-0472">Membrane</keyword>
<evidence type="ECO:0000256" key="2">
    <source>
        <dbReference type="ARBA" id="ARBA00022670"/>
    </source>
</evidence>
<dbReference type="GO" id="GO:0004222">
    <property type="term" value="F:metalloendopeptidase activity"/>
    <property type="evidence" value="ECO:0007669"/>
    <property type="project" value="InterPro"/>
</dbReference>
<keyword evidence="2 10" id="KW-0645">Protease</keyword>
<feature type="transmembrane region" description="Helical" evidence="11">
    <location>
        <begin position="12"/>
        <end position="33"/>
    </location>
</feature>
<evidence type="ECO:0000256" key="4">
    <source>
        <dbReference type="ARBA" id="ARBA00022723"/>
    </source>
</evidence>